<dbReference type="InterPro" id="IPR042262">
    <property type="entry name" value="CN_hydtase_beta_C"/>
</dbReference>
<dbReference type="InterPro" id="IPR049054">
    <property type="entry name" value="CN_hydtase_beta-like_N"/>
</dbReference>
<dbReference type="InterPro" id="IPR008990">
    <property type="entry name" value="Elect_transpt_acc-like_dom_sf"/>
</dbReference>
<dbReference type="SUPFAM" id="SSF50090">
    <property type="entry name" value="Electron transport accessory proteins"/>
    <property type="match status" value="1"/>
</dbReference>
<evidence type="ECO:0000313" key="3">
    <source>
        <dbReference type="Proteomes" id="UP000183002"/>
    </source>
</evidence>
<dbReference type="RefSeq" id="WP_231579778.1">
    <property type="nucleotide sequence ID" value="NZ_FOCO01000014.1"/>
</dbReference>
<dbReference type="Gene3D" id="1.10.472.20">
    <property type="entry name" value="Nitrile hydratase, beta subunit"/>
    <property type="match status" value="1"/>
</dbReference>
<keyword evidence="3" id="KW-1185">Reference proteome</keyword>
<feature type="domain" description="Nitrile hydratase beta subunit-like N-terminal" evidence="1">
    <location>
        <begin position="13"/>
        <end position="98"/>
    </location>
</feature>
<dbReference type="STRING" id="1077947.SAMN05216227_101485"/>
<dbReference type="NCBIfam" id="TIGR03889">
    <property type="entry name" value="nitrile_acc"/>
    <property type="match status" value="1"/>
</dbReference>
<reference evidence="2 3" key="1">
    <citation type="submission" date="2016-10" db="EMBL/GenBank/DDBJ databases">
        <authorList>
            <person name="de Groot N.N."/>
        </authorList>
    </citation>
    <scope>NUCLEOTIDE SEQUENCE [LARGE SCALE GENOMIC DNA]</scope>
    <source>
        <strain evidence="2 3">CGMCC 1.10836</strain>
    </source>
</reference>
<dbReference type="EMBL" id="FOCO01000014">
    <property type="protein sequence ID" value="SEN45900.1"/>
    <property type="molecule type" value="Genomic_DNA"/>
</dbReference>
<dbReference type="Pfam" id="PF21006">
    <property type="entry name" value="NHase_beta_N"/>
    <property type="match status" value="1"/>
</dbReference>
<dbReference type="AlphaFoldDB" id="A0A1H8GPY8"/>
<organism evidence="2 3">
    <name type="scientific">Pseudorhodobacter antarcticus</name>
    <dbReference type="NCBI Taxonomy" id="1077947"/>
    <lineage>
        <taxon>Bacteria</taxon>
        <taxon>Pseudomonadati</taxon>
        <taxon>Pseudomonadota</taxon>
        <taxon>Alphaproteobacteria</taxon>
        <taxon>Rhodobacterales</taxon>
        <taxon>Paracoccaceae</taxon>
        <taxon>Pseudorhodobacter</taxon>
    </lineage>
</organism>
<evidence type="ECO:0000313" key="2">
    <source>
        <dbReference type="EMBL" id="SEN45900.1"/>
    </source>
</evidence>
<dbReference type="Proteomes" id="UP000183002">
    <property type="component" value="Unassembled WGS sequence"/>
</dbReference>
<evidence type="ECO:0000259" key="1">
    <source>
        <dbReference type="Pfam" id="PF21006"/>
    </source>
</evidence>
<gene>
    <name evidence="2" type="ORF">SAMN05216227_101485</name>
</gene>
<name>A0A1H8GPY8_9RHOB</name>
<sequence>MKPPMMLPEIPPNPANPPVFADPWHAQVFAITVHLSGAGLFTWPDWAARFGASLRKQGGAADGGEAYYLAWLATLEQLLLDLGQADAPHLAALKAAWTQAHLDTPHGAPVRLGPQGAQ</sequence>
<accession>A0A1H8GPY8</accession>
<proteinExistence type="predicted"/>
<dbReference type="InterPro" id="IPR023808">
    <property type="entry name" value="Nitrile_Hydratase_acc_put"/>
</dbReference>
<protein>
    <submittedName>
        <fullName evidence="2">Nitrile hydratase accessory protein</fullName>
    </submittedName>
</protein>